<keyword evidence="9" id="KW-1185">Reference proteome</keyword>
<sequence>MNNLLHQILEETKLLCHPNLNTDYEQYVQLVELREALTSALVSKPLLTPQNKEMIREIISCDPVILQHMQRLKDEANEGISRIRSYKKQKSAYDQQYSSEGFMFDKRN</sequence>
<reference evidence="9" key="1">
    <citation type="journal article" date="2019" name="Int. J. Syst. Evol. Microbiol.">
        <title>The Global Catalogue of Microorganisms (GCM) 10K type strain sequencing project: providing services to taxonomists for standard genome sequencing and annotation.</title>
        <authorList>
            <consortium name="The Broad Institute Genomics Platform"/>
            <consortium name="The Broad Institute Genome Sequencing Center for Infectious Disease"/>
            <person name="Wu L."/>
            <person name="Ma J."/>
        </authorList>
    </citation>
    <scope>NUCLEOTIDE SEQUENCE [LARGE SCALE GENOMIC DNA]</scope>
    <source>
        <strain evidence="9">CGMCC 1.3240</strain>
    </source>
</reference>
<comment type="function">
    <text evidence="5">May act as an export chaperone for the filament capping protein FliD.</text>
</comment>
<evidence type="ECO:0000256" key="7">
    <source>
        <dbReference type="ARBA" id="ARBA00093797"/>
    </source>
</evidence>
<protein>
    <recommendedName>
        <fullName evidence="7">Flagellar protein FliT</fullName>
    </recommendedName>
</protein>
<evidence type="ECO:0000256" key="6">
    <source>
        <dbReference type="ARBA" id="ARBA00093785"/>
    </source>
</evidence>
<accession>A0ABW0W4F6</accession>
<dbReference type="RefSeq" id="WP_379191724.1">
    <property type="nucleotide sequence ID" value="NZ_JBHSOW010000115.1"/>
</dbReference>
<evidence type="ECO:0000313" key="9">
    <source>
        <dbReference type="Proteomes" id="UP001596047"/>
    </source>
</evidence>
<name>A0ABW0W4F6_9BACL</name>
<evidence type="ECO:0000256" key="5">
    <source>
        <dbReference type="ARBA" id="ARBA00093765"/>
    </source>
</evidence>
<evidence type="ECO:0000256" key="3">
    <source>
        <dbReference type="ARBA" id="ARBA00022795"/>
    </source>
</evidence>
<comment type="similarity">
    <text evidence="6">Belongs to the bacillales FliT family.</text>
</comment>
<proteinExistence type="inferred from homology"/>
<dbReference type="InterPro" id="IPR008622">
    <property type="entry name" value="FliT"/>
</dbReference>
<evidence type="ECO:0000256" key="2">
    <source>
        <dbReference type="ARBA" id="ARBA00022490"/>
    </source>
</evidence>
<comment type="subcellular location">
    <subcellularLocation>
        <location evidence="1">Cytoplasm</location>
        <location evidence="1">Cytosol</location>
    </subcellularLocation>
</comment>
<keyword evidence="4" id="KW-0143">Chaperone</keyword>
<evidence type="ECO:0000256" key="4">
    <source>
        <dbReference type="ARBA" id="ARBA00023186"/>
    </source>
</evidence>
<keyword evidence="3" id="KW-1005">Bacterial flagellum biogenesis</keyword>
<keyword evidence="2" id="KW-0963">Cytoplasm</keyword>
<gene>
    <name evidence="8" type="ORF">ACFPYJ_28965</name>
</gene>
<dbReference type="Proteomes" id="UP001596047">
    <property type="component" value="Unassembled WGS sequence"/>
</dbReference>
<evidence type="ECO:0000313" key="8">
    <source>
        <dbReference type="EMBL" id="MFC5653070.1"/>
    </source>
</evidence>
<dbReference type="Pfam" id="PF05400">
    <property type="entry name" value="FliT"/>
    <property type="match status" value="1"/>
</dbReference>
<evidence type="ECO:0000256" key="1">
    <source>
        <dbReference type="ARBA" id="ARBA00004514"/>
    </source>
</evidence>
<organism evidence="8 9">
    <name type="scientific">Paenibacillus solisilvae</name>
    <dbReference type="NCBI Taxonomy" id="2486751"/>
    <lineage>
        <taxon>Bacteria</taxon>
        <taxon>Bacillati</taxon>
        <taxon>Bacillota</taxon>
        <taxon>Bacilli</taxon>
        <taxon>Bacillales</taxon>
        <taxon>Paenibacillaceae</taxon>
        <taxon>Paenibacillus</taxon>
    </lineage>
</organism>
<comment type="caution">
    <text evidence="8">The sequence shown here is derived from an EMBL/GenBank/DDBJ whole genome shotgun (WGS) entry which is preliminary data.</text>
</comment>
<dbReference type="EMBL" id="JBHSOW010000115">
    <property type="protein sequence ID" value="MFC5653070.1"/>
    <property type="molecule type" value="Genomic_DNA"/>
</dbReference>